<name>A0A1B1AD70_9PROT</name>
<dbReference type="AlphaFoldDB" id="A0A1B1AD70"/>
<reference evidence="2 3" key="1">
    <citation type="submission" date="2015-11" db="EMBL/GenBank/DDBJ databases">
        <title>Whole-Genome Sequence of Candidatus Oderbacter manganicum from the National Park Lower Oder Valley, Germany.</title>
        <authorList>
            <person name="Braun B."/>
            <person name="Liere K."/>
            <person name="Szewzyk U."/>
        </authorList>
    </citation>
    <scope>NUCLEOTIDE SEQUENCE [LARGE SCALE GENOMIC DNA]</scope>
    <source>
        <strain evidence="2 3">OTSz_A_272</strain>
    </source>
</reference>
<accession>A0A1B1AD70</accession>
<evidence type="ECO:0000313" key="3">
    <source>
        <dbReference type="Proteomes" id="UP000092498"/>
    </source>
</evidence>
<dbReference type="EMBL" id="CP013244">
    <property type="protein sequence ID" value="ANP44494.1"/>
    <property type="molecule type" value="Genomic_DNA"/>
</dbReference>
<feature type="region of interest" description="Disordered" evidence="1">
    <location>
        <begin position="1"/>
        <end position="33"/>
    </location>
</feature>
<dbReference type="STRING" id="1759059.ATE48_00430"/>
<dbReference type="Proteomes" id="UP000092498">
    <property type="component" value="Chromosome"/>
</dbReference>
<gene>
    <name evidence="2" type="ORF">ATE48_00430</name>
</gene>
<dbReference type="KEGG" id="cbot:ATE48_00430"/>
<keyword evidence="3" id="KW-1185">Reference proteome</keyword>
<evidence type="ECO:0000313" key="2">
    <source>
        <dbReference type="EMBL" id="ANP44494.1"/>
    </source>
</evidence>
<sequence length="130" mass="13925">MALVTGCSNPAPAPPTSTAATAPERDAGDSSGFEWMAGSRAERGGLAFAVPETDAVGVSMECDRGSRSVRISTVDDRIYAVAKVPADNAALQAFRASGKMWVWDDNQFMRAETLAERQAIEDFFRFCGAR</sequence>
<proteinExistence type="predicted"/>
<organism evidence="2 3">
    <name type="scientific">Candidatus Viadribacter manganicus</name>
    <dbReference type="NCBI Taxonomy" id="1759059"/>
    <lineage>
        <taxon>Bacteria</taxon>
        <taxon>Pseudomonadati</taxon>
        <taxon>Pseudomonadota</taxon>
        <taxon>Alphaproteobacteria</taxon>
        <taxon>Hyphomonadales</taxon>
        <taxon>Hyphomonadaceae</taxon>
        <taxon>Candidatus Viadribacter</taxon>
    </lineage>
</organism>
<dbReference type="InParanoid" id="A0A1B1AD70"/>
<protein>
    <submittedName>
        <fullName evidence="2">Uncharacterized protein</fullName>
    </submittedName>
</protein>
<evidence type="ECO:0000256" key="1">
    <source>
        <dbReference type="SAM" id="MobiDB-lite"/>
    </source>
</evidence>